<reference evidence="13 14" key="1">
    <citation type="submission" date="2019-10" db="EMBL/GenBank/DDBJ databases">
        <title>Evaluation of single-gene subtyping targets for Pseudomonas.</title>
        <authorList>
            <person name="Reichler S.J."/>
            <person name="Orsi R.H."/>
            <person name="Wiedmann M."/>
            <person name="Martin N.H."/>
            <person name="Murphy S.I."/>
        </authorList>
    </citation>
    <scope>NUCLEOTIDE SEQUENCE [LARGE SCALE GENOMIC DNA]</scope>
    <source>
        <strain evidence="12 14">FSL R10-3254</strain>
        <strain evidence="11 13">FSL R10-3257</strain>
    </source>
</reference>
<evidence type="ECO:0000313" key="14">
    <source>
        <dbReference type="Proteomes" id="UP000489190"/>
    </source>
</evidence>
<dbReference type="Pfam" id="PF01520">
    <property type="entry name" value="Amidase_3"/>
    <property type="match status" value="1"/>
</dbReference>
<dbReference type="Proteomes" id="UP000441404">
    <property type="component" value="Unassembled WGS sequence"/>
</dbReference>
<evidence type="ECO:0000256" key="8">
    <source>
        <dbReference type="ARBA" id="ARBA00023316"/>
    </source>
</evidence>
<dbReference type="InterPro" id="IPR002508">
    <property type="entry name" value="MurNAc-LAA_cat"/>
</dbReference>
<dbReference type="SUPFAM" id="SSF53187">
    <property type="entry name" value="Zn-dependent exopeptidases"/>
    <property type="match status" value="1"/>
</dbReference>
<evidence type="ECO:0000256" key="7">
    <source>
        <dbReference type="ARBA" id="ARBA00022801"/>
    </source>
</evidence>
<dbReference type="GO" id="GO:0009253">
    <property type="term" value="P:peptidoglycan catabolic process"/>
    <property type="evidence" value="ECO:0007669"/>
    <property type="project" value="InterPro"/>
</dbReference>
<dbReference type="GO" id="GO:0030288">
    <property type="term" value="C:outer membrane-bounded periplasmic space"/>
    <property type="evidence" value="ECO:0007669"/>
    <property type="project" value="TreeGrafter"/>
</dbReference>
<dbReference type="PANTHER" id="PTHR30404">
    <property type="entry name" value="N-ACETYLMURAMOYL-L-ALANINE AMIDASE"/>
    <property type="match status" value="1"/>
</dbReference>
<accession>A0A6A7YFT0</accession>
<comment type="catalytic activity">
    <reaction evidence="1">
        <text>Hydrolyzes the link between N-acetylmuramoyl residues and L-amino acid residues in certain cell-wall glycopeptides.</text>
        <dbReference type="EC" id="3.5.1.28"/>
    </reaction>
</comment>
<feature type="domain" description="MurNAc-LAA" evidence="10">
    <location>
        <begin position="219"/>
        <end position="377"/>
    </location>
</feature>
<dbReference type="EMBL" id="WIWI01000027">
    <property type="protein sequence ID" value="MQT89803.1"/>
    <property type="molecule type" value="Genomic_DNA"/>
</dbReference>
<organism evidence="12 14">
    <name type="scientific">Pseudomonas helleri</name>
    <dbReference type="NCBI Taxonomy" id="1608996"/>
    <lineage>
        <taxon>Bacteria</taxon>
        <taxon>Pseudomonadati</taxon>
        <taxon>Pseudomonadota</taxon>
        <taxon>Gammaproteobacteria</taxon>
        <taxon>Pseudomonadales</taxon>
        <taxon>Pseudomonadaceae</taxon>
        <taxon>Pseudomonas</taxon>
    </lineage>
</organism>
<dbReference type="EMBL" id="WIWJ01000027">
    <property type="protein sequence ID" value="MQT48115.1"/>
    <property type="molecule type" value="Genomic_DNA"/>
</dbReference>
<dbReference type="AlphaFoldDB" id="A0A6A7YFT0"/>
<evidence type="ECO:0000313" key="11">
    <source>
        <dbReference type="EMBL" id="MQT48115.1"/>
    </source>
</evidence>
<keyword evidence="6" id="KW-0574">Periplasm</keyword>
<dbReference type="Gene3D" id="2.60.40.3500">
    <property type="match status" value="1"/>
</dbReference>
<dbReference type="RefSeq" id="WP_153328475.1">
    <property type="nucleotide sequence ID" value="NZ_WIWI01000027.1"/>
</dbReference>
<dbReference type="SMART" id="SM00646">
    <property type="entry name" value="Ami_3"/>
    <property type="match status" value="1"/>
</dbReference>
<keyword evidence="7" id="KW-0378">Hydrolase</keyword>
<evidence type="ECO:0000256" key="9">
    <source>
        <dbReference type="ARBA" id="ARBA00074581"/>
    </source>
</evidence>
<evidence type="ECO:0000313" key="12">
    <source>
        <dbReference type="EMBL" id="MQT89803.1"/>
    </source>
</evidence>
<protein>
    <recommendedName>
        <fullName evidence="9">N-acetylmuramoyl-L-alanine amidase AmiC</fullName>
        <ecNumber evidence="4">3.5.1.28</ecNumber>
    </recommendedName>
</protein>
<name>A0A6A7YFT0_9PSED</name>
<comment type="subcellular location">
    <subcellularLocation>
        <location evidence="2">Periplasm</location>
    </subcellularLocation>
</comment>
<dbReference type="InterPro" id="IPR050695">
    <property type="entry name" value="N-acetylmuramoyl_amidase_3"/>
</dbReference>
<dbReference type="Gene3D" id="3.40.630.40">
    <property type="entry name" value="Zn-dependent exopeptidases"/>
    <property type="match status" value="1"/>
</dbReference>
<proteinExistence type="inferred from homology"/>
<comment type="caution">
    <text evidence="12">The sequence shown here is derived from an EMBL/GenBank/DDBJ whole genome shotgun (WGS) entry which is preliminary data.</text>
</comment>
<dbReference type="GO" id="GO:0071555">
    <property type="term" value="P:cell wall organization"/>
    <property type="evidence" value="ECO:0007669"/>
    <property type="project" value="UniProtKB-KW"/>
</dbReference>
<dbReference type="InterPro" id="IPR021731">
    <property type="entry name" value="AMIN_dom"/>
</dbReference>
<evidence type="ECO:0000259" key="10">
    <source>
        <dbReference type="SMART" id="SM00646"/>
    </source>
</evidence>
<dbReference type="CDD" id="cd02696">
    <property type="entry name" value="MurNAc-LAA"/>
    <property type="match status" value="1"/>
</dbReference>
<dbReference type="EC" id="3.5.1.28" evidence="4"/>
<evidence type="ECO:0000256" key="4">
    <source>
        <dbReference type="ARBA" id="ARBA00011901"/>
    </source>
</evidence>
<dbReference type="Pfam" id="PF11741">
    <property type="entry name" value="AMIN"/>
    <property type="match status" value="1"/>
</dbReference>
<evidence type="ECO:0000256" key="2">
    <source>
        <dbReference type="ARBA" id="ARBA00004418"/>
    </source>
</evidence>
<dbReference type="Proteomes" id="UP000489190">
    <property type="component" value="Unassembled WGS sequence"/>
</dbReference>
<evidence type="ECO:0000256" key="3">
    <source>
        <dbReference type="ARBA" id="ARBA00010860"/>
    </source>
</evidence>
<gene>
    <name evidence="12" type="ORF">GHO39_11740</name>
    <name evidence="11" type="ORF">GHO40_15510</name>
</gene>
<evidence type="ECO:0000256" key="6">
    <source>
        <dbReference type="ARBA" id="ARBA00022764"/>
    </source>
</evidence>
<evidence type="ECO:0000256" key="5">
    <source>
        <dbReference type="ARBA" id="ARBA00022729"/>
    </source>
</evidence>
<keyword evidence="8" id="KW-0961">Cell wall biogenesis/degradation</keyword>
<dbReference type="PANTHER" id="PTHR30404:SF0">
    <property type="entry name" value="N-ACETYLMURAMOYL-L-ALANINE AMIDASE AMIC"/>
    <property type="match status" value="1"/>
</dbReference>
<dbReference type="FunFam" id="3.40.630.40:FF:000001">
    <property type="entry name" value="N-acetylmuramoyl-L-alanine amidase"/>
    <property type="match status" value="1"/>
</dbReference>
<keyword evidence="5" id="KW-0732">Signal</keyword>
<evidence type="ECO:0000313" key="13">
    <source>
        <dbReference type="Proteomes" id="UP000441404"/>
    </source>
</evidence>
<evidence type="ECO:0000256" key="1">
    <source>
        <dbReference type="ARBA" id="ARBA00001561"/>
    </source>
</evidence>
<comment type="similarity">
    <text evidence="3">Belongs to the N-acetylmuramoyl-L-alanine amidase 3 family.</text>
</comment>
<sequence>MDRRSVVKFLLAGLALPTPLIAYASQAVRRVSVSRVQGSTTLLFDLSGPVIANSFTLESPPRVVIDLKRAVLAAPLEGLVLDGTPVTAIRSGKTPAGDLRIVLDLADAGVRAALRPLSANGHRLELQLTGQTAKAVASVAAAPSAPERPVAKRNRDLLVVIDAGHGGKDPGAVGSKGEQEKIVALQIAKLLAKRIDAQKGYKAKLVRTDDIFIPLRKRAEVAQKLDADLFISVHADAAPRLTASGASVFALSQNGATSSMARWMADRENDADSVGGGLNVKLHKDDPMVAGVLLDMSMNATISTSLDLGHQVLSQLGGVARLHQSRVEQAGFAVLKSAAVPSILVETGFISNVNDCQRLHDTRHQRKIAEAIFAGVDQYFRQRPPADSLIAAKVRNESA</sequence>
<dbReference type="GO" id="GO:0008745">
    <property type="term" value="F:N-acetylmuramoyl-L-alanine amidase activity"/>
    <property type="evidence" value="ECO:0007669"/>
    <property type="project" value="UniProtKB-EC"/>
</dbReference>